<dbReference type="AlphaFoldDB" id="A0A1X0Y2Y1"/>
<evidence type="ECO:0000256" key="19">
    <source>
        <dbReference type="SAM" id="Phobius"/>
    </source>
</evidence>
<evidence type="ECO:0000256" key="16">
    <source>
        <dbReference type="ARBA" id="ARBA00023209"/>
    </source>
</evidence>
<evidence type="ECO:0000313" key="20">
    <source>
        <dbReference type="EMBL" id="ORJ59525.1"/>
    </source>
</evidence>
<accession>A0A1X0Y2Y1</accession>
<keyword evidence="17" id="KW-1208">Phospholipid metabolism</keyword>
<evidence type="ECO:0000256" key="10">
    <source>
        <dbReference type="ARBA" id="ARBA00022679"/>
    </source>
</evidence>
<keyword evidence="14" id="KW-0443">Lipid metabolism</keyword>
<dbReference type="PANTHER" id="PTHR46382">
    <property type="entry name" value="PHOSPHATIDATE CYTIDYLYLTRANSFERASE"/>
    <property type="match status" value="1"/>
</dbReference>
<reference evidence="20 21" key="1">
    <citation type="submission" date="2017-03" db="EMBL/GenBank/DDBJ databases">
        <title>Genome sequence of Geothermobacter sp. EPR-M, Deep-Sea Iron Reducer.</title>
        <authorList>
            <person name="Tully B."/>
            <person name="Savalia P."/>
            <person name="Abuyen K."/>
            <person name="Baughan C."/>
            <person name="Romero E."/>
            <person name="Ronkowski C."/>
            <person name="Torres B."/>
            <person name="Tremblay J."/>
            <person name="Trujillo A."/>
            <person name="Tyler M."/>
            <person name="Perez-Rodriguez I."/>
            <person name="Amend J."/>
        </authorList>
    </citation>
    <scope>NUCLEOTIDE SEQUENCE [LARGE SCALE GENOMIC DNA]</scope>
    <source>
        <strain evidence="20 21">EPR-M</strain>
    </source>
</reference>
<dbReference type="OrthoDB" id="9799199at2"/>
<sequence>MTRLTVVQGRRAIKQRILTGLVLLPLLILLLVYAGPGLFLGFLAVVSLVAQHEYQAMAVPSCGRLIQVPALAVGLGLMVFAGLGQSAAALYLLVAGVLLLGALFLFHHRDIHLVARDLGLTLFGICYLPLLLAMVVLLFALPDSGRQWVGLVLLVVMLADTFAYFVGSAIGKTPLYPAVSPKKSREGAVGGLVGSLIGGLLAQLSFFPELGWGHACLVSLLLSVCGQLGDLFESLLKRSFQVKDSSQLIPGHGGLLDRLDSLLFAFPAAFFYASLFWGD</sequence>
<evidence type="ECO:0000256" key="4">
    <source>
        <dbReference type="ARBA" id="ARBA00005189"/>
    </source>
</evidence>
<evidence type="ECO:0000256" key="12">
    <source>
        <dbReference type="ARBA" id="ARBA00022695"/>
    </source>
</evidence>
<dbReference type="GO" id="GO:0016024">
    <property type="term" value="P:CDP-diacylglycerol biosynthetic process"/>
    <property type="evidence" value="ECO:0007669"/>
    <property type="project" value="UniProtKB-UniPathway"/>
</dbReference>
<keyword evidence="21" id="KW-1185">Reference proteome</keyword>
<evidence type="ECO:0000256" key="17">
    <source>
        <dbReference type="ARBA" id="ARBA00023264"/>
    </source>
</evidence>
<comment type="subcellular location">
    <subcellularLocation>
        <location evidence="2">Cell membrane</location>
        <topology evidence="2">Multi-pass membrane protein</topology>
    </subcellularLocation>
</comment>
<evidence type="ECO:0000256" key="1">
    <source>
        <dbReference type="ARBA" id="ARBA00001698"/>
    </source>
</evidence>
<comment type="pathway">
    <text evidence="4">Lipid metabolism.</text>
</comment>
<comment type="pathway">
    <text evidence="3 18">Phospholipid metabolism; CDP-diacylglycerol biosynthesis; CDP-diacylglycerol from sn-glycerol 3-phosphate: step 3/3.</text>
</comment>
<feature type="transmembrane region" description="Helical" evidence="19">
    <location>
        <begin position="62"/>
        <end position="82"/>
    </location>
</feature>
<feature type="transmembrane region" description="Helical" evidence="19">
    <location>
        <begin position="118"/>
        <end position="141"/>
    </location>
</feature>
<dbReference type="Proteomes" id="UP000193136">
    <property type="component" value="Unassembled WGS sequence"/>
</dbReference>
<evidence type="ECO:0000256" key="8">
    <source>
        <dbReference type="ARBA" id="ARBA00022475"/>
    </source>
</evidence>
<dbReference type="EC" id="2.7.7.41" evidence="6 18"/>
<dbReference type="PANTHER" id="PTHR46382:SF1">
    <property type="entry name" value="PHOSPHATIDATE CYTIDYLYLTRANSFERASE"/>
    <property type="match status" value="1"/>
</dbReference>
<evidence type="ECO:0000256" key="2">
    <source>
        <dbReference type="ARBA" id="ARBA00004651"/>
    </source>
</evidence>
<evidence type="ECO:0000256" key="9">
    <source>
        <dbReference type="ARBA" id="ARBA00022516"/>
    </source>
</evidence>
<comment type="similarity">
    <text evidence="5 18">Belongs to the CDS family.</text>
</comment>
<keyword evidence="12 18" id="KW-0548">Nucleotidyltransferase</keyword>
<feature type="transmembrane region" description="Helical" evidence="19">
    <location>
        <begin position="20"/>
        <end position="50"/>
    </location>
</feature>
<keyword evidence="8" id="KW-1003">Cell membrane</keyword>
<keyword evidence="10 18" id="KW-0808">Transferase</keyword>
<evidence type="ECO:0000256" key="6">
    <source>
        <dbReference type="ARBA" id="ARBA00012487"/>
    </source>
</evidence>
<keyword evidence="9" id="KW-0444">Lipid biosynthesis</keyword>
<evidence type="ECO:0000256" key="15">
    <source>
        <dbReference type="ARBA" id="ARBA00023136"/>
    </source>
</evidence>
<evidence type="ECO:0000256" key="7">
    <source>
        <dbReference type="ARBA" id="ARBA00019373"/>
    </source>
</evidence>
<evidence type="ECO:0000313" key="21">
    <source>
        <dbReference type="Proteomes" id="UP000193136"/>
    </source>
</evidence>
<keyword evidence="15 19" id="KW-0472">Membrane</keyword>
<dbReference type="STRING" id="1969733.B5V00_09575"/>
<comment type="caution">
    <text evidence="20">The sequence shown here is derived from an EMBL/GenBank/DDBJ whole genome shotgun (WGS) entry which is preliminary data.</text>
</comment>
<organism evidence="20 21">
    <name type="scientific">Geothermobacter hydrogeniphilus</name>
    <dbReference type="NCBI Taxonomy" id="1969733"/>
    <lineage>
        <taxon>Bacteria</taxon>
        <taxon>Pseudomonadati</taxon>
        <taxon>Thermodesulfobacteriota</taxon>
        <taxon>Desulfuromonadia</taxon>
        <taxon>Desulfuromonadales</taxon>
        <taxon>Geothermobacteraceae</taxon>
        <taxon>Geothermobacter</taxon>
    </lineage>
</organism>
<comment type="catalytic activity">
    <reaction evidence="1 18">
        <text>a 1,2-diacyl-sn-glycero-3-phosphate + CTP + H(+) = a CDP-1,2-diacyl-sn-glycerol + diphosphate</text>
        <dbReference type="Rhea" id="RHEA:16229"/>
        <dbReference type="ChEBI" id="CHEBI:15378"/>
        <dbReference type="ChEBI" id="CHEBI:33019"/>
        <dbReference type="ChEBI" id="CHEBI:37563"/>
        <dbReference type="ChEBI" id="CHEBI:58332"/>
        <dbReference type="ChEBI" id="CHEBI:58608"/>
        <dbReference type="EC" id="2.7.7.41"/>
    </reaction>
</comment>
<gene>
    <name evidence="20" type="ORF">B5V00_09575</name>
</gene>
<feature type="transmembrane region" description="Helical" evidence="19">
    <location>
        <begin position="88"/>
        <end position="106"/>
    </location>
</feature>
<evidence type="ECO:0000256" key="5">
    <source>
        <dbReference type="ARBA" id="ARBA00010185"/>
    </source>
</evidence>
<protein>
    <recommendedName>
        <fullName evidence="7 18">Phosphatidate cytidylyltransferase</fullName>
        <ecNumber evidence="6 18">2.7.7.41</ecNumber>
    </recommendedName>
</protein>
<dbReference type="InterPro" id="IPR000374">
    <property type="entry name" value="PC_trans"/>
</dbReference>
<dbReference type="GO" id="GO:0004605">
    <property type="term" value="F:phosphatidate cytidylyltransferase activity"/>
    <property type="evidence" value="ECO:0007669"/>
    <property type="project" value="UniProtKB-EC"/>
</dbReference>
<evidence type="ECO:0000256" key="3">
    <source>
        <dbReference type="ARBA" id="ARBA00005119"/>
    </source>
</evidence>
<proteinExistence type="inferred from homology"/>
<dbReference type="PROSITE" id="PS01315">
    <property type="entry name" value="CDS"/>
    <property type="match status" value="1"/>
</dbReference>
<evidence type="ECO:0000256" key="13">
    <source>
        <dbReference type="ARBA" id="ARBA00022989"/>
    </source>
</evidence>
<dbReference type="RefSeq" id="WP_085010569.1">
    <property type="nucleotide sequence ID" value="NZ_NAAD01000011.1"/>
</dbReference>
<evidence type="ECO:0000256" key="11">
    <source>
        <dbReference type="ARBA" id="ARBA00022692"/>
    </source>
</evidence>
<evidence type="ECO:0000256" key="18">
    <source>
        <dbReference type="RuleBase" id="RU003938"/>
    </source>
</evidence>
<feature type="transmembrane region" description="Helical" evidence="19">
    <location>
        <begin position="261"/>
        <end position="278"/>
    </location>
</feature>
<dbReference type="UniPathway" id="UPA00557">
    <property type="reaction ID" value="UER00614"/>
</dbReference>
<keyword evidence="16" id="KW-0594">Phospholipid biosynthesis</keyword>
<evidence type="ECO:0000256" key="14">
    <source>
        <dbReference type="ARBA" id="ARBA00023098"/>
    </source>
</evidence>
<keyword evidence="13 19" id="KW-1133">Transmembrane helix</keyword>
<keyword evidence="11 18" id="KW-0812">Transmembrane</keyword>
<name>A0A1X0Y2Y1_9BACT</name>
<dbReference type="Pfam" id="PF01148">
    <property type="entry name" value="CTP_transf_1"/>
    <property type="match status" value="1"/>
</dbReference>
<feature type="transmembrane region" description="Helical" evidence="19">
    <location>
        <begin position="147"/>
        <end position="166"/>
    </location>
</feature>
<dbReference type="GO" id="GO:0005886">
    <property type="term" value="C:plasma membrane"/>
    <property type="evidence" value="ECO:0007669"/>
    <property type="project" value="UniProtKB-SubCell"/>
</dbReference>
<dbReference type="EMBL" id="NAAD01000011">
    <property type="protein sequence ID" value="ORJ59525.1"/>
    <property type="molecule type" value="Genomic_DNA"/>
</dbReference>